<protein>
    <submittedName>
        <fullName evidence="2">Uncharacterized protein</fullName>
    </submittedName>
</protein>
<feature type="compositionally biased region" description="Basic residues" evidence="1">
    <location>
        <begin position="259"/>
        <end position="276"/>
    </location>
</feature>
<dbReference type="Proteomes" id="UP000186922">
    <property type="component" value="Unassembled WGS sequence"/>
</dbReference>
<sequence>MPPLPKSDLQSAGRIVAPTSRTVIGLPTLDEVQSLRSVREDRTGIPTPAPVGKEHHHHGHRHGPVSFFEDADTLAEIVARSKATKKAHTRKGYVCKVQPDRRVRRSLLGDQALEVAQEPAPDVLSSAKAEQDATVKAWRYNEVKENFCTSYERQQGRKLYEAAEQMEAEIHHFERTLTAVHRRKVALLYHMKYLSKALRKNIVQARHAETLENSIGTLIKETSEMQHELVQMKDYLWTKLGMKEYKPDEDEPVVPRRPPPPKKGKKGKSASKKNKKAAVAAGDPLHIDGEPDIARMAQVQRLLDPENFHLLAKKPGGLLAAQQYLTNYLKQCAEVYAWMDSMKITYPTKTGYRQALLKHLPYYVVDVEALFAGLKPAQNTLQKVEGEFLGESFVREAQKEIKTVAQMFLSEPLGEKHPEEPPPQNVFERIVKTGFSAKMKKKRQDNSLMSFEDFAMKHERMFRFTNTPYKVSFEDQDLNLYAIEEERPRTPYELRHPLARGPDALGDHTDGNSHRDYCKYSMLPRSTCTYVTMHPVRAVKLDQAGTHV</sequence>
<dbReference type="EMBL" id="BDGG01000004">
    <property type="protein sequence ID" value="GAU98481.1"/>
    <property type="molecule type" value="Genomic_DNA"/>
</dbReference>
<comment type="caution">
    <text evidence="2">The sequence shown here is derived from an EMBL/GenBank/DDBJ whole genome shotgun (WGS) entry which is preliminary data.</text>
</comment>
<evidence type="ECO:0000313" key="3">
    <source>
        <dbReference type="Proteomes" id="UP000186922"/>
    </source>
</evidence>
<feature type="region of interest" description="Disordered" evidence="1">
    <location>
        <begin position="39"/>
        <end position="63"/>
    </location>
</feature>
<accession>A0A1D1V9Z3</accession>
<evidence type="ECO:0000313" key="2">
    <source>
        <dbReference type="EMBL" id="GAU98481.1"/>
    </source>
</evidence>
<dbReference type="AlphaFoldDB" id="A0A1D1V9Z3"/>
<feature type="compositionally biased region" description="Basic residues" evidence="1">
    <location>
        <begin position="54"/>
        <end position="63"/>
    </location>
</feature>
<dbReference type="OrthoDB" id="10071060at2759"/>
<feature type="region of interest" description="Disordered" evidence="1">
    <location>
        <begin position="247"/>
        <end position="279"/>
    </location>
</feature>
<name>A0A1D1V9Z3_RAMVA</name>
<evidence type="ECO:0000256" key="1">
    <source>
        <dbReference type="SAM" id="MobiDB-lite"/>
    </source>
</evidence>
<gene>
    <name evidence="2" type="primary">RvY_09620-1</name>
    <name evidence="2" type="synonym">RvY_09620.1</name>
    <name evidence="2" type="ORF">RvY_09620</name>
</gene>
<proteinExistence type="predicted"/>
<organism evidence="2 3">
    <name type="scientific">Ramazzottius varieornatus</name>
    <name type="common">Water bear</name>
    <name type="synonym">Tardigrade</name>
    <dbReference type="NCBI Taxonomy" id="947166"/>
    <lineage>
        <taxon>Eukaryota</taxon>
        <taxon>Metazoa</taxon>
        <taxon>Ecdysozoa</taxon>
        <taxon>Tardigrada</taxon>
        <taxon>Eutardigrada</taxon>
        <taxon>Parachela</taxon>
        <taxon>Hypsibioidea</taxon>
        <taxon>Ramazzottiidae</taxon>
        <taxon>Ramazzottius</taxon>
    </lineage>
</organism>
<reference evidence="2 3" key="1">
    <citation type="journal article" date="2016" name="Nat. Commun.">
        <title>Extremotolerant tardigrade genome and improved radiotolerance of human cultured cells by tardigrade-unique protein.</title>
        <authorList>
            <person name="Hashimoto T."/>
            <person name="Horikawa D.D."/>
            <person name="Saito Y."/>
            <person name="Kuwahara H."/>
            <person name="Kozuka-Hata H."/>
            <person name="Shin-I T."/>
            <person name="Minakuchi Y."/>
            <person name="Ohishi K."/>
            <person name="Motoyama A."/>
            <person name="Aizu T."/>
            <person name="Enomoto A."/>
            <person name="Kondo K."/>
            <person name="Tanaka S."/>
            <person name="Hara Y."/>
            <person name="Koshikawa S."/>
            <person name="Sagara H."/>
            <person name="Miura T."/>
            <person name="Yokobori S."/>
            <person name="Miyagawa K."/>
            <person name="Suzuki Y."/>
            <person name="Kubo T."/>
            <person name="Oyama M."/>
            <person name="Kohara Y."/>
            <person name="Fujiyama A."/>
            <person name="Arakawa K."/>
            <person name="Katayama T."/>
            <person name="Toyoda A."/>
            <person name="Kunieda T."/>
        </authorList>
    </citation>
    <scope>NUCLEOTIDE SEQUENCE [LARGE SCALE GENOMIC DNA]</scope>
    <source>
        <strain evidence="2 3">YOKOZUNA-1</strain>
    </source>
</reference>
<keyword evidence="3" id="KW-1185">Reference proteome</keyword>